<evidence type="ECO:0000259" key="1">
    <source>
        <dbReference type="PROSITE" id="PS01124"/>
    </source>
</evidence>
<gene>
    <name evidence="3" type="ORF">PAPYR_11635</name>
</gene>
<feature type="domain" description="HTH araC/xylS-type" evidence="1">
    <location>
        <begin position="176"/>
        <end position="220"/>
    </location>
</feature>
<feature type="domain" description="BRCT" evidence="2">
    <location>
        <begin position="1"/>
        <end position="91"/>
    </location>
</feature>
<proteinExistence type="predicted"/>
<sequence length="842" mass="91044">MASLRGSTVCFEGRFGRTRAILTELVNQNGGCVASSVSTTVSHFIATPEVVQKDSAMTVKAHSRGVPIVSDEWLDACVKTGSLVDPAPFIVEVDDINTNEKPGQTIFKDGDLEKMERHPVGPRGPDCRPSRFGPFSKTAPTYLTLPQTANPSALIRVEETGDRPPSPTSPPPLAHYVNRIRMERALFLLAHRADKNMTDITYELGFTDSAVFSRTFKNYFIGKVFANGYVKNKVMEFVGPGVENMTADFRIGIDLYGAGKTELCLRAASELSGDPEITAALAPHGPPAPWRIAYIALQQEKIKTTLQTHLLQLMVTSDPASPDYNELPNDRPTLMTRLAEIVAPAMTLFIFDEIFSCEGAFPALCQLVPTLRAIPHVFCLACGRMQVSGLSQIKQSSCTLVLPGLSPLNACHIAEVLTKAPASWLSDCLDTPSPCRMTLYEAPSREELLASEERDLTVNTSIAATLLGDAHRSDETINQLAHRLAVITSGDPLILQRTLALLVSECASRPMSRRDIDRLSEPASIWLPPSSAPALPLVEAAPFPAAGADIARACVLQLLRRGGSDRLMWHPLFLLFAALEPAAMSPETLLELAFPVSLACALVSPWNAQRHSPLALFAGQGIPKMPTLSVAHFVGPTVSTDSVPSSTSVIAASDFLAFAERNPCGQIVIPQSRSSCGPDLWLRAGDHDLLLFSLGTCEIQQWQDIANCGAQLARMRGGRDSALQLHAFCVATAWDPEVRQAFADCGCLDRPLVLRPGQRLIRGKGTRGRISIRQGRPSAPALLESPPPGITYHIVPEEVLADLLGGVDALSRLQEYRTAPSMSRLRDFASAFGGAFPRDGGL</sequence>
<dbReference type="InterPro" id="IPR001357">
    <property type="entry name" value="BRCT_dom"/>
</dbReference>
<evidence type="ECO:0000313" key="3">
    <source>
        <dbReference type="EMBL" id="KAJ4453799.1"/>
    </source>
</evidence>
<evidence type="ECO:0000313" key="4">
    <source>
        <dbReference type="Proteomes" id="UP001141327"/>
    </source>
</evidence>
<dbReference type="EMBL" id="JAPMOS010000213">
    <property type="protein sequence ID" value="KAJ4453799.1"/>
    <property type="molecule type" value="Genomic_DNA"/>
</dbReference>
<name>A0ABQ8U8W5_9EUKA</name>
<dbReference type="InterPro" id="IPR036420">
    <property type="entry name" value="BRCT_dom_sf"/>
</dbReference>
<keyword evidence="4" id="KW-1185">Reference proteome</keyword>
<protein>
    <recommendedName>
        <fullName evidence="5">BRCT domain-containing protein</fullName>
    </recommendedName>
</protein>
<dbReference type="Pfam" id="PF00533">
    <property type="entry name" value="BRCT"/>
    <property type="match status" value="1"/>
</dbReference>
<dbReference type="Gene3D" id="3.40.50.10190">
    <property type="entry name" value="BRCT domain"/>
    <property type="match status" value="1"/>
</dbReference>
<dbReference type="Proteomes" id="UP001141327">
    <property type="component" value="Unassembled WGS sequence"/>
</dbReference>
<dbReference type="Gene3D" id="1.10.10.60">
    <property type="entry name" value="Homeodomain-like"/>
    <property type="match status" value="1"/>
</dbReference>
<organism evidence="3 4">
    <name type="scientific">Paratrimastix pyriformis</name>
    <dbReference type="NCBI Taxonomy" id="342808"/>
    <lineage>
        <taxon>Eukaryota</taxon>
        <taxon>Metamonada</taxon>
        <taxon>Preaxostyla</taxon>
        <taxon>Paratrimastigidae</taxon>
        <taxon>Paratrimastix</taxon>
    </lineage>
</organism>
<dbReference type="InterPro" id="IPR018060">
    <property type="entry name" value="HTH_AraC"/>
</dbReference>
<dbReference type="CDD" id="cd17747">
    <property type="entry name" value="BRCT_PARP1"/>
    <property type="match status" value="1"/>
</dbReference>
<accession>A0ABQ8U8W5</accession>
<comment type="caution">
    <text evidence="3">The sequence shown here is derived from an EMBL/GenBank/DDBJ whole genome shotgun (WGS) entry which is preliminary data.</text>
</comment>
<dbReference type="PROSITE" id="PS50172">
    <property type="entry name" value="BRCT"/>
    <property type="match status" value="1"/>
</dbReference>
<dbReference type="SMART" id="SM00342">
    <property type="entry name" value="HTH_ARAC"/>
    <property type="match status" value="1"/>
</dbReference>
<dbReference type="SMART" id="SM00292">
    <property type="entry name" value="BRCT"/>
    <property type="match status" value="1"/>
</dbReference>
<dbReference type="PROSITE" id="PS01124">
    <property type="entry name" value="HTH_ARAC_FAMILY_2"/>
    <property type="match status" value="1"/>
</dbReference>
<evidence type="ECO:0000259" key="2">
    <source>
        <dbReference type="PROSITE" id="PS50172"/>
    </source>
</evidence>
<dbReference type="SUPFAM" id="SSF52113">
    <property type="entry name" value="BRCT domain"/>
    <property type="match status" value="1"/>
</dbReference>
<evidence type="ECO:0008006" key="5">
    <source>
        <dbReference type="Google" id="ProtNLM"/>
    </source>
</evidence>
<reference evidence="3" key="1">
    <citation type="journal article" date="2022" name="bioRxiv">
        <title>Genomics of Preaxostyla Flagellates Illuminates Evolutionary Transitions and the Path Towards Mitochondrial Loss.</title>
        <authorList>
            <person name="Novak L.V.F."/>
            <person name="Treitli S.C."/>
            <person name="Pyrih J."/>
            <person name="Halakuc P."/>
            <person name="Pipaliya S.V."/>
            <person name="Vacek V."/>
            <person name="Brzon O."/>
            <person name="Soukal P."/>
            <person name="Eme L."/>
            <person name="Dacks J.B."/>
            <person name="Karnkowska A."/>
            <person name="Elias M."/>
            <person name="Hampl V."/>
        </authorList>
    </citation>
    <scope>NUCLEOTIDE SEQUENCE</scope>
    <source>
        <strain evidence="3">RCP-MX</strain>
    </source>
</reference>